<dbReference type="InterPro" id="IPR013783">
    <property type="entry name" value="Ig-like_fold"/>
</dbReference>
<dbReference type="PROSITE" id="PS50835">
    <property type="entry name" value="IG_LIKE"/>
    <property type="match status" value="1"/>
</dbReference>
<sequence>VISSKQSGPVFVVEPPNKIHFSNSTGAIISCVGKGNPVAKISWELADGSEVHDIPGLRHVRPDGSLMFPPFPSQQFTQEVHGTVYRC</sequence>
<protein>
    <recommendedName>
        <fullName evidence="1">Ig-like domain-containing protein</fullName>
    </recommendedName>
</protein>
<dbReference type="EMBL" id="NCKV01010866">
    <property type="protein sequence ID" value="RWS21782.1"/>
    <property type="molecule type" value="Genomic_DNA"/>
</dbReference>
<accession>A0A443S2M4</accession>
<feature type="domain" description="Ig-like" evidence="1">
    <location>
        <begin position="9"/>
        <end position="87"/>
    </location>
</feature>
<feature type="non-terminal residue" evidence="2">
    <location>
        <position position="1"/>
    </location>
</feature>
<keyword evidence="3" id="KW-1185">Reference proteome</keyword>
<evidence type="ECO:0000313" key="2">
    <source>
        <dbReference type="EMBL" id="RWS21782.1"/>
    </source>
</evidence>
<dbReference type="InterPro" id="IPR007110">
    <property type="entry name" value="Ig-like_dom"/>
</dbReference>
<name>A0A443S2M4_9ACAR</name>
<organism evidence="2 3">
    <name type="scientific">Leptotrombidium deliense</name>
    <dbReference type="NCBI Taxonomy" id="299467"/>
    <lineage>
        <taxon>Eukaryota</taxon>
        <taxon>Metazoa</taxon>
        <taxon>Ecdysozoa</taxon>
        <taxon>Arthropoda</taxon>
        <taxon>Chelicerata</taxon>
        <taxon>Arachnida</taxon>
        <taxon>Acari</taxon>
        <taxon>Acariformes</taxon>
        <taxon>Trombidiformes</taxon>
        <taxon>Prostigmata</taxon>
        <taxon>Anystina</taxon>
        <taxon>Parasitengona</taxon>
        <taxon>Trombiculoidea</taxon>
        <taxon>Trombiculidae</taxon>
        <taxon>Leptotrombidium</taxon>
    </lineage>
</organism>
<reference evidence="2 3" key="1">
    <citation type="journal article" date="2018" name="Gigascience">
        <title>Genomes of trombidid mites reveal novel predicted allergens and laterally-transferred genes associated with secondary metabolism.</title>
        <authorList>
            <person name="Dong X."/>
            <person name="Chaisiri K."/>
            <person name="Xia D."/>
            <person name="Armstrong S.D."/>
            <person name="Fang Y."/>
            <person name="Donnelly M.J."/>
            <person name="Kadowaki T."/>
            <person name="McGarry J.W."/>
            <person name="Darby A.C."/>
            <person name="Makepeace B.L."/>
        </authorList>
    </citation>
    <scope>NUCLEOTIDE SEQUENCE [LARGE SCALE GENOMIC DNA]</scope>
    <source>
        <strain evidence="2">UoL-UT</strain>
    </source>
</reference>
<dbReference type="STRING" id="299467.A0A443S2M4"/>
<dbReference type="AlphaFoldDB" id="A0A443S2M4"/>
<evidence type="ECO:0000313" key="3">
    <source>
        <dbReference type="Proteomes" id="UP000288716"/>
    </source>
</evidence>
<feature type="non-terminal residue" evidence="2">
    <location>
        <position position="87"/>
    </location>
</feature>
<gene>
    <name evidence="2" type="ORF">B4U80_04154</name>
</gene>
<dbReference type="VEuPathDB" id="VectorBase:LDEU010258"/>
<comment type="caution">
    <text evidence="2">The sequence shown here is derived from an EMBL/GenBank/DDBJ whole genome shotgun (WGS) entry which is preliminary data.</text>
</comment>
<dbReference type="Proteomes" id="UP000288716">
    <property type="component" value="Unassembled WGS sequence"/>
</dbReference>
<dbReference type="OrthoDB" id="5969272at2759"/>
<dbReference type="SUPFAM" id="SSF48726">
    <property type="entry name" value="Immunoglobulin"/>
    <property type="match status" value="1"/>
</dbReference>
<dbReference type="InterPro" id="IPR036179">
    <property type="entry name" value="Ig-like_dom_sf"/>
</dbReference>
<evidence type="ECO:0000259" key="1">
    <source>
        <dbReference type="PROSITE" id="PS50835"/>
    </source>
</evidence>
<proteinExistence type="predicted"/>
<dbReference type="Gene3D" id="2.60.40.10">
    <property type="entry name" value="Immunoglobulins"/>
    <property type="match status" value="1"/>
</dbReference>